<protein>
    <submittedName>
        <fullName evidence="1">Uncharacterized protein</fullName>
    </submittedName>
</protein>
<dbReference type="Gramene" id="Ma11_t16270.1">
    <property type="protein sequence ID" value="Ma11_p16270.1"/>
    <property type="gene ID" value="Ma11_g16270"/>
</dbReference>
<reference evidence="1" key="1">
    <citation type="submission" date="2021-05" db="UniProtKB">
        <authorList>
            <consortium name="EnsemblPlants"/>
        </authorList>
    </citation>
    <scope>IDENTIFICATION</scope>
    <source>
        <strain evidence="1">subsp. malaccensis</strain>
    </source>
</reference>
<dbReference type="InParanoid" id="A0A804L8G1"/>
<name>A0A804L8G1_MUSAM</name>
<evidence type="ECO:0000313" key="1">
    <source>
        <dbReference type="EnsemblPlants" id="Ma11_p16270.1"/>
    </source>
</evidence>
<sequence length="27" mass="3332">MFLFDWTSFVRKEFDAFGENTIYEPIQ</sequence>
<organism evidence="1 2">
    <name type="scientific">Musa acuminata subsp. malaccensis</name>
    <name type="common">Wild banana</name>
    <name type="synonym">Musa malaccensis</name>
    <dbReference type="NCBI Taxonomy" id="214687"/>
    <lineage>
        <taxon>Eukaryota</taxon>
        <taxon>Viridiplantae</taxon>
        <taxon>Streptophyta</taxon>
        <taxon>Embryophyta</taxon>
        <taxon>Tracheophyta</taxon>
        <taxon>Spermatophyta</taxon>
        <taxon>Magnoliopsida</taxon>
        <taxon>Liliopsida</taxon>
        <taxon>Zingiberales</taxon>
        <taxon>Musaceae</taxon>
        <taxon>Musa</taxon>
    </lineage>
</organism>
<evidence type="ECO:0000313" key="2">
    <source>
        <dbReference type="Proteomes" id="UP000012960"/>
    </source>
</evidence>
<proteinExistence type="predicted"/>
<dbReference type="AlphaFoldDB" id="A0A804L8G1"/>
<dbReference type="EnsemblPlants" id="Ma11_t16270.1">
    <property type="protein sequence ID" value="Ma11_p16270.1"/>
    <property type="gene ID" value="Ma11_g16270"/>
</dbReference>
<accession>A0A804L8G1</accession>
<dbReference type="Proteomes" id="UP000012960">
    <property type="component" value="Unplaced"/>
</dbReference>
<keyword evidence="2" id="KW-1185">Reference proteome</keyword>